<dbReference type="AlphaFoldDB" id="A0A7J7N8Y5"/>
<dbReference type="EMBL" id="JACGCM010000981">
    <property type="protein sequence ID" value="KAF6163482.1"/>
    <property type="molecule type" value="Genomic_DNA"/>
</dbReference>
<protein>
    <submittedName>
        <fullName evidence="2">Uncharacterized protein</fullName>
    </submittedName>
</protein>
<feature type="non-terminal residue" evidence="2">
    <location>
        <position position="1"/>
    </location>
</feature>
<organism evidence="2 3">
    <name type="scientific">Kingdonia uniflora</name>
    <dbReference type="NCBI Taxonomy" id="39325"/>
    <lineage>
        <taxon>Eukaryota</taxon>
        <taxon>Viridiplantae</taxon>
        <taxon>Streptophyta</taxon>
        <taxon>Embryophyta</taxon>
        <taxon>Tracheophyta</taxon>
        <taxon>Spermatophyta</taxon>
        <taxon>Magnoliopsida</taxon>
        <taxon>Ranunculales</taxon>
        <taxon>Circaeasteraceae</taxon>
        <taxon>Kingdonia</taxon>
    </lineage>
</organism>
<accession>A0A7J7N8Y5</accession>
<evidence type="ECO:0000313" key="2">
    <source>
        <dbReference type="EMBL" id="KAF6163482.1"/>
    </source>
</evidence>
<reference evidence="2 3" key="1">
    <citation type="journal article" date="2020" name="IScience">
        <title>Genome Sequencing of the Endangered Kingdonia uniflora (Circaeasteraceae, Ranunculales) Reveals Potential Mechanisms of Evolutionary Specialization.</title>
        <authorList>
            <person name="Sun Y."/>
            <person name="Deng T."/>
            <person name="Zhang A."/>
            <person name="Moore M.J."/>
            <person name="Landis J.B."/>
            <person name="Lin N."/>
            <person name="Zhang H."/>
            <person name="Zhang X."/>
            <person name="Huang J."/>
            <person name="Zhang X."/>
            <person name="Sun H."/>
            <person name="Wang H."/>
        </authorList>
    </citation>
    <scope>NUCLEOTIDE SEQUENCE [LARGE SCALE GENOMIC DNA]</scope>
    <source>
        <strain evidence="2">TB1705</strain>
        <tissue evidence="2">Leaf</tissue>
    </source>
</reference>
<evidence type="ECO:0000256" key="1">
    <source>
        <dbReference type="SAM" id="MobiDB-lite"/>
    </source>
</evidence>
<feature type="region of interest" description="Disordered" evidence="1">
    <location>
        <begin position="299"/>
        <end position="321"/>
    </location>
</feature>
<keyword evidence="3" id="KW-1185">Reference proteome</keyword>
<dbReference type="PANTHER" id="PTHR31110:SF3">
    <property type="entry name" value="PORTAL PROTEIN"/>
    <property type="match status" value="1"/>
</dbReference>
<sequence>VPWSEVTTNHSTSPFADDMYEKIKDFLIEYEVVVAIVKRAVIKALEKQYNDILTPLKDSIPKKLGFHVQKLTRRQSTTLYSVPNQILMEDNHEEMYKIPTISNGSLGAPSLTSFFEHSILVVTFKFAQNHSQVETSLDGVGNKRIDTFLVDPWVRFTTRKGTVEMSASTQLELSKMAARLLKGICLGIEEGKGELKNGKVELKKKVARLKSDMVLEGKRLDVAKAGQEGYSKAEVKAIMDGTYVKEDEVEKNIPGVVGGLDGVSPRTELENQGEDNEKELKEMCLRITELDNELAKEKDASASLLTSQVELQDREEQEIFN</sequence>
<dbReference type="Proteomes" id="UP000541444">
    <property type="component" value="Unassembled WGS sequence"/>
</dbReference>
<dbReference type="OrthoDB" id="1896158at2759"/>
<dbReference type="PANTHER" id="PTHR31110">
    <property type="entry name" value="PESTICIDAL CRYSTAL CRY8BA PROTEIN"/>
    <property type="match status" value="1"/>
</dbReference>
<name>A0A7J7N8Y5_9MAGN</name>
<feature type="region of interest" description="Disordered" evidence="1">
    <location>
        <begin position="255"/>
        <end position="278"/>
    </location>
</feature>
<gene>
    <name evidence="2" type="ORF">GIB67_029331</name>
</gene>
<evidence type="ECO:0000313" key="3">
    <source>
        <dbReference type="Proteomes" id="UP000541444"/>
    </source>
</evidence>
<comment type="caution">
    <text evidence="2">The sequence shown here is derived from an EMBL/GenBank/DDBJ whole genome shotgun (WGS) entry which is preliminary data.</text>
</comment>
<proteinExistence type="predicted"/>